<dbReference type="GeneID" id="92045148"/>
<reference evidence="2 3" key="1">
    <citation type="submission" date="2023-01" db="EMBL/GenBank/DDBJ databases">
        <title>Analysis of 21 Apiospora genomes using comparative genomics revels a genus with tremendous synthesis potential of carbohydrate active enzymes and secondary metabolites.</title>
        <authorList>
            <person name="Sorensen T."/>
        </authorList>
    </citation>
    <scope>NUCLEOTIDE SEQUENCE [LARGE SCALE GENOMIC DNA]</scope>
    <source>
        <strain evidence="2 3">CBS 114990</strain>
    </source>
</reference>
<evidence type="ECO:0000256" key="1">
    <source>
        <dbReference type="SAM" id="MobiDB-lite"/>
    </source>
</evidence>
<sequence>MSHGIAKSITWQLDADMFSQKGWSGYTCRHRRDNPFIPLGKLDSYAAIEAGDRACREQGLSQRHLTVLLMAEYPARLSDPRKKGLGESEEYLLTAFMASITILHECTQGSWADGGLVGNKMGRLAHAVYWRDFRSLSKDMREPYYGADLEMELGESFIAHLFGGYVPVPVKGITDRKDGLAWKQFLSWDCHRPPIAAIYTIGTAIAPRESRVTCCRISTSDEGWKWNRRSGAPFRIPQYDDYICPDLSLPIAPEYVMMEPQPRRWPQDTERLGVSSPPSTINKPRLRQDGEPTAIQAAGSSSMSSSTASRGDPVHGTTAWVDPTRSRSYPEVPRIRFSGLDKMSGCTGDLMGRKPPGGIGAITCELTVDELKKGLSHLIGVSLCELETLFDDQRNLVRQY</sequence>
<feature type="compositionally biased region" description="Low complexity" evidence="1">
    <location>
        <begin position="297"/>
        <end position="309"/>
    </location>
</feature>
<comment type="caution">
    <text evidence="2">The sequence shown here is derived from an EMBL/GenBank/DDBJ whole genome shotgun (WGS) entry which is preliminary data.</text>
</comment>
<evidence type="ECO:0000313" key="3">
    <source>
        <dbReference type="Proteomes" id="UP001433268"/>
    </source>
</evidence>
<dbReference type="RefSeq" id="XP_066667430.1">
    <property type="nucleotide sequence ID" value="XM_066812088.1"/>
</dbReference>
<protein>
    <submittedName>
        <fullName evidence="2">Uncharacterized protein</fullName>
    </submittedName>
</protein>
<name>A0ABR1WBW5_9PEZI</name>
<proteinExistence type="predicted"/>
<evidence type="ECO:0000313" key="2">
    <source>
        <dbReference type="EMBL" id="KAK8079955.1"/>
    </source>
</evidence>
<accession>A0ABR1WBW5</accession>
<organism evidence="2 3">
    <name type="scientific">Apiospora hydei</name>
    <dbReference type="NCBI Taxonomy" id="1337664"/>
    <lineage>
        <taxon>Eukaryota</taxon>
        <taxon>Fungi</taxon>
        <taxon>Dikarya</taxon>
        <taxon>Ascomycota</taxon>
        <taxon>Pezizomycotina</taxon>
        <taxon>Sordariomycetes</taxon>
        <taxon>Xylariomycetidae</taxon>
        <taxon>Amphisphaeriales</taxon>
        <taxon>Apiosporaceae</taxon>
        <taxon>Apiospora</taxon>
    </lineage>
</organism>
<feature type="region of interest" description="Disordered" evidence="1">
    <location>
        <begin position="263"/>
        <end position="322"/>
    </location>
</feature>
<dbReference type="Proteomes" id="UP001433268">
    <property type="component" value="Unassembled WGS sequence"/>
</dbReference>
<gene>
    <name evidence="2" type="ORF">PG997_007773</name>
</gene>
<dbReference type="EMBL" id="JAQQWN010000006">
    <property type="protein sequence ID" value="KAK8079955.1"/>
    <property type="molecule type" value="Genomic_DNA"/>
</dbReference>
<keyword evidence="3" id="KW-1185">Reference proteome</keyword>